<dbReference type="VEuPathDB" id="FungiDB:SPSK_04265"/>
<comment type="caution">
    <text evidence="1">The sequence shown here is derived from an EMBL/GenBank/DDBJ whole genome shotgun (WGS) entry which is preliminary data.</text>
</comment>
<dbReference type="EMBL" id="AXCR01000010">
    <property type="protein sequence ID" value="KJR83590.1"/>
    <property type="molecule type" value="Genomic_DNA"/>
</dbReference>
<proteinExistence type="predicted"/>
<reference evidence="1 2" key="2">
    <citation type="journal article" date="2015" name="Eukaryot. Cell">
        <title>Asexual propagation of a virulent clone complex in a human and feline outbreak of sporotrichosis.</title>
        <authorList>
            <person name="Teixeira Mde M."/>
            <person name="Rodrigues A.M."/>
            <person name="Tsui C.K."/>
            <person name="de Almeida L.G."/>
            <person name="Van Diepeningen A.D."/>
            <person name="van den Ende B.G."/>
            <person name="Fernandes G.F."/>
            <person name="Kano R."/>
            <person name="Hamelin R.C."/>
            <person name="Lopes-Bezerra L.M."/>
            <person name="Vasconcelos A.T."/>
            <person name="de Hoog S."/>
            <person name="de Camargo Z.P."/>
            <person name="Felipe M.S."/>
        </authorList>
    </citation>
    <scope>NUCLEOTIDE SEQUENCE [LARGE SCALE GENOMIC DNA]</scope>
    <source>
        <strain evidence="1 2">1099-18</strain>
    </source>
</reference>
<protein>
    <submittedName>
        <fullName evidence="1">Uncharacterized protein</fullName>
    </submittedName>
</protein>
<name>A0A0F2M461_SPOSC</name>
<organism evidence="1 2">
    <name type="scientific">Sporothrix schenckii 1099-18</name>
    <dbReference type="NCBI Taxonomy" id="1397361"/>
    <lineage>
        <taxon>Eukaryota</taxon>
        <taxon>Fungi</taxon>
        <taxon>Dikarya</taxon>
        <taxon>Ascomycota</taxon>
        <taxon>Pezizomycotina</taxon>
        <taxon>Sordariomycetes</taxon>
        <taxon>Sordariomycetidae</taxon>
        <taxon>Ophiostomatales</taxon>
        <taxon>Ophiostomataceae</taxon>
        <taxon>Sporothrix</taxon>
    </lineage>
</organism>
<evidence type="ECO:0000313" key="1">
    <source>
        <dbReference type="EMBL" id="KJR83590.1"/>
    </source>
</evidence>
<sequence length="414" mass="45327">MSRLVVSSSRRLALSSSHRLITCPFQFGPQLCLRRRHRIQYILCSHKTRHQRTRHRLLVVVLEPPARAVARQNDGGRQRLQVGDRRLHFRRVVVRHVEATHDGVQGLCALVLGREARNSMPASIHHACVAAPRKHDQPFALEPARHEPLVLDQGVGRPLRRRIRVAHRAANAALVAGLARDLARHPEEAVPHRMRLGVLVHDRARRRELGKRRIRLQGNGRPAGELHAPEVGAVGVDVHHHLVVFVVLAALAGLGGLGGLCRNDGTDSRFEPARVVPVPVRQVDDLDATHVGLQARHVPRPHGALRPGVKQERVLRVALGGRDQQRQAVGGTTDAVHAQLEGGVAAVTVGVAVLLDRRQLESAHLPGIVDLWVQAGRDGVELVVDQHGDFDLVDVDEGHCGGGTGWCCLDVESG</sequence>
<accession>A0A0F2M461</accession>
<dbReference type="RefSeq" id="XP_016586266.1">
    <property type="nucleotide sequence ID" value="XM_016731076.1"/>
</dbReference>
<reference evidence="1 2" key="1">
    <citation type="journal article" date="2014" name="BMC Genomics">
        <title>Comparative genomics of the major fungal agents of human and animal Sporotrichosis: Sporothrix schenckii and Sporothrix brasiliensis.</title>
        <authorList>
            <person name="Teixeira M.M."/>
            <person name="de Almeida L.G."/>
            <person name="Kubitschek-Barreira P."/>
            <person name="Alves F.L."/>
            <person name="Kioshima E.S."/>
            <person name="Abadio A.K."/>
            <person name="Fernandes L."/>
            <person name="Derengowski L.S."/>
            <person name="Ferreira K.S."/>
            <person name="Souza R.C."/>
            <person name="Ruiz J.C."/>
            <person name="de Andrade N.C."/>
            <person name="Paes H.C."/>
            <person name="Nicola A.M."/>
            <person name="Albuquerque P."/>
            <person name="Gerber A.L."/>
            <person name="Martins V.P."/>
            <person name="Peconick L.D."/>
            <person name="Neto A.V."/>
            <person name="Chaucanez C.B."/>
            <person name="Silva P.A."/>
            <person name="Cunha O.L."/>
            <person name="de Oliveira F.F."/>
            <person name="dos Santos T.C."/>
            <person name="Barros A.L."/>
            <person name="Soares M.A."/>
            <person name="de Oliveira L.M."/>
            <person name="Marini M.M."/>
            <person name="Villalobos-Duno H."/>
            <person name="Cunha M.M."/>
            <person name="de Hoog S."/>
            <person name="da Silveira J.F."/>
            <person name="Henrissat B."/>
            <person name="Nino-Vega G.A."/>
            <person name="Cisalpino P.S."/>
            <person name="Mora-Montes H.M."/>
            <person name="Almeida S.R."/>
            <person name="Stajich J.E."/>
            <person name="Lopes-Bezerra L.M."/>
            <person name="Vasconcelos A.T."/>
            <person name="Felipe M.S."/>
        </authorList>
    </citation>
    <scope>NUCLEOTIDE SEQUENCE [LARGE SCALE GENOMIC DNA]</scope>
    <source>
        <strain evidence="1 2">1099-18</strain>
    </source>
</reference>
<evidence type="ECO:0000313" key="2">
    <source>
        <dbReference type="Proteomes" id="UP000033710"/>
    </source>
</evidence>
<dbReference type="AlphaFoldDB" id="A0A0F2M461"/>
<dbReference type="KEGG" id="ssck:SPSK_04265"/>
<gene>
    <name evidence="1" type="ORF">SPSK_04265</name>
</gene>
<dbReference type="GeneID" id="27666353"/>
<dbReference type="Proteomes" id="UP000033710">
    <property type="component" value="Unassembled WGS sequence"/>
</dbReference>